<feature type="transmembrane region" description="Helical" evidence="6">
    <location>
        <begin position="257"/>
        <end position="281"/>
    </location>
</feature>
<organism evidence="8 9">
    <name type="scientific">Hyphococcus lacteus</name>
    <dbReference type="NCBI Taxonomy" id="3143536"/>
    <lineage>
        <taxon>Bacteria</taxon>
        <taxon>Pseudomonadati</taxon>
        <taxon>Pseudomonadota</taxon>
        <taxon>Alphaproteobacteria</taxon>
        <taxon>Parvularculales</taxon>
        <taxon>Parvularculaceae</taxon>
        <taxon>Hyphococcus</taxon>
    </lineage>
</organism>
<keyword evidence="9" id="KW-1185">Reference proteome</keyword>
<feature type="domain" description="Major facilitator superfamily (MFS) profile" evidence="7">
    <location>
        <begin position="21"/>
        <end position="456"/>
    </location>
</feature>
<feature type="transmembrane region" description="Helical" evidence="6">
    <location>
        <begin position="88"/>
        <end position="107"/>
    </location>
</feature>
<dbReference type="InterPro" id="IPR036259">
    <property type="entry name" value="MFS_trans_sf"/>
</dbReference>
<proteinExistence type="predicted"/>
<keyword evidence="3 6" id="KW-0812">Transmembrane</keyword>
<evidence type="ECO:0000313" key="9">
    <source>
        <dbReference type="Proteomes" id="UP001560685"/>
    </source>
</evidence>
<evidence type="ECO:0000256" key="1">
    <source>
        <dbReference type="ARBA" id="ARBA00004141"/>
    </source>
</evidence>
<accession>A0ABV3Z564</accession>
<evidence type="ECO:0000256" key="6">
    <source>
        <dbReference type="SAM" id="Phobius"/>
    </source>
</evidence>
<keyword evidence="4 6" id="KW-1133">Transmembrane helix</keyword>
<keyword evidence="2" id="KW-0813">Transport</keyword>
<comment type="subcellular location">
    <subcellularLocation>
        <location evidence="1">Membrane</location>
        <topology evidence="1">Multi-pass membrane protein</topology>
    </subcellularLocation>
</comment>
<keyword evidence="5 6" id="KW-0472">Membrane</keyword>
<evidence type="ECO:0000256" key="3">
    <source>
        <dbReference type="ARBA" id="ARBA00022692"/>
    </source>
</evidence>
<dbReference type="Proteomes" id="UP001560685">
    <property type="component" value="Unassembled WGS sequence"/>
</dbReference>
<feature type="transmembrane region" description="Helical" evidence="6">
    <location>
        <begin position="301"/>
        <end position="324"/>
    </location>
</feature>
<dbReference type="InterPro" id="IPR044770">
    <property type="entry name" value="MFS_spinster-like"/>
</dbReference>
<feature type="transmembrane region" description="Helical" evidence="6">
    <location>
        <begin position="399"/>
        <end position="425"/>
    </location>
</feature>
<dbReference type="InterPro" id="IPR020846">
    <property type="entry name" value="MFS_dom"/>
</dbReference>
<gene>
    <name evidence="8" type="ORF">ABFZ84_10360</name>
</gene>
<dbReference type="CDD" id="cd17328">
    <property type="entry name" value="MFS_spinster_like"/>
    <property type="match status" value="1"/>
</dbReference>
<protein>
    <submittedName>
        <fullName evidence="8">MFS transporter</fullName>
    </submittedName>
</protein>
<dbReference type="EMBL" id="JBEHZE010000001">
    <property type="protein sequence ID" value="MEX6633951.1"/>
    <property type="molecule type" value="Genomic_DNA"/>
</dbReference>
<dbReference type="PANTHER" id="PTHR23505">
    <property type="entry name" value="SPINSTER"/>
    <property type="match status" value="1"/>
</dbReference>
<evidence type="ECO:0000256" key="5">
    <source>
        <dbReference type="ARBA" id="ARBA00023136"/>
    </source>
</evidence>
<evidence type="ECO:0000256" key="4">
    <source>
        <dbReference type="ARBA" id="ARBA00022989"/>
    </source>
</evidence>
<feature type="transmembrane region" description="Helical" evidence="6">
    <location>
        <begin position="16"/>
        <end position="34"/>
    </location>
</feature>
<evidence type="ECO:0000256" key="2">
    <source>
        <dbReference type="ARBA" id="ARBA00022448"/>
    </source>
</evidence>
<dbReference type="PANTHER" id="PTHR23505:SF79">
    <property type="entry name" value="PROTEIN SPINSTER"/>
    <property type="match status" value="1"/>
</dbReference>
<comment type="caution">
    <text evidence="8">The sequence shown here is derived from an EMBL/GenBank/DDBJ whole genome shotgun (WGS) entry which is preliminary data.</text>
</comment>
<dbReference type="Pfam" id="PF07690">
    <property type="entry name" value="MFS_1"/>
    <property type="match status" value="1"/>
</dbReference>
<feature type="transmembrane region" description="Helical" evidence="6">
    <location>
        <begin position="147"/>
        <end position="168"/>
    </location>
</feature>
<dbReference type="InterPro" id="IPR011701">
    <property type="entry name" value="MFS"/>
</dbReference>
<dbReference type="RefSeq" id="WP_369313945.1">
    <property type="nucleotide sequence ID" value="NZ_JBEHZE010000001.1"/>
</dbReference>
<dbReference type="SUPFAM" id="SSF103473">
    <property type="entry name" value="MFS general substrate transporter"/>
    <property type="match status" value="1"/>
</dbReference>
<dbReference type="PROSITE" id="PS50850">
    <property type="entry name" value="MFS"/>
    <property type="match status" value="1"/>
</dbReference>
<evidence type="ECO:0000313" key="8">
    <source>
        <dbReference type="EMBL" id="MEX6633951.1"/>
    </source>
</evidence>
<feature type="transmembrane region" description="Helical" evidence="6">
    <location>
        <begin position="336"/>
        <end position="355"/>
    </location>
</feature>
<feature type="transmembrane region" description="Helical" evidence="6">
    <location>
        <begin position="55"/>
        <end position="76"/>
    </location>
</feature>
<reference evidence="8 9" key="1">
    <citation type="submission" date="2024-05" db="EMBL/GenBank/DDBJ databases">
        <title>Three bacterial strains, DH-69, EH-24, and ECK-19 isolated from coastal sediments.</title>
        <authorList>
            <person name="Ye Y.-Q."/>
            <person name="Du Z.-J."/>
        </authorList>
    </citation>
    <scope>NUCLEOTIDE SEQUENCE [LARGE SCALE GENOMIC DNA]</scope>
    <source>
        <strain evidence="8 9">ECK-19</strain>
    </source>
</reference>
<feature type="transmembrane region" description="Helical" evidence="6">
    <location>
        <begin position="431"/>
        <end position="452"/>
    </location>
</feature>
<evidence type="ECO:0000259" key="7">
    <source>
        <dbReference type="PROSITE" id="PS50850"/>
    </source>
</evidence>
<feature type="transmembrane region" description="Helical" evidence="6">
    <location>
        <begin position="367"/>
        <end position="387"/>
    </location>
</feature>
<name>A0ABV3Z564_9PROT</name>
<dbReference type="Gene3D" id="1.20.1250.20">
    <property type="entry name" value="MFS general substrate transporter like domains"/>
    <property type="match status" value="1"/>
</dbReference>
<sequence>MSEANAAAPAKPTASLYRFYVLFLLTGVYTFNFVDRQIIGILSPAIKADLGLADWQLGILKGFAFAVLYTTLGIPIARLADRHNRVSIISIALALWSGFTALSGMAANFTQLALARVGVGIGEAGGSPPAHSLISDYFPKEKRAGALAIYAMGIPIGMALAFLGGGWLTQTFSWRVAFVVVGLPGILMALLLKFTVKEPERGQFDGDEKSDQFKRMEIGEPQGSFEKFLRNCFVILPSKARAGTFNEVAMIWRAAKFLFAIPTYRAVVIATTAISFTAYANGAWIVDFYTRAHSDFPLMQIYLWLGIVSGTAYAAGTFLGGFLVDKFAIKDRKMYGYIPAIALALNVPAFMFVLWHPNPVVSLAFQFPVQLAIGFYLGPAFALAQTLAPVSVRALSTAVFFFVLNMIALGLGPTIAGFLSSALIAPFGEDLGLRIALSVVSLAGLYGAWMFLQVSNRIDADWNAATGDGQPH</sequence>
<feature type="transmembrane region" description="Helical" evidence="6">
    <location>
        <begin position="174"/>
        <end position="192"/>
    </location>
</feature>